<dbReference type="EMBL" id="CCKQ01008435">
    <property type="protein sequence ID" value="CDW79891.1"/>
    <property type="molecule type" value="Genomic_DNA"/>
</dbReference>
<dbReference type="OMA" id="FEHELMG"/>
<dbReference type="AlphaFoldDB" id="A0A078ADJ2"/>
<organism evidence="1 2">
    <name type="scientific">Stylonychia lemnae</name>
    <name type="common">Ciliate</name>
    <dbReference type="NCBI Taxonomy" id="5949"/>
    <lineage>
        <taxon>Eukaryota</taxon>
        <taxon>Sar</taxon>
        <taxon>Alveolata</taxon>
        <taxon>Ciliophora</taxon>
        <taxon>Intramacronucleata</taxon>
        <taxon>Spirotrichea</taxon>
        <taxon>Stichotrichia</taxon>
        <taxon>Sporadotrichida</taxon>
        <taxon>Oxytrichidae</taxon>
        <taxon>Stylonychinae</taxon>
        <taxon>Stylonychia</taxon>
    </lineage>
</organism>
<gene>
    <name evidence="1" type="primary">Contig1155.g1254</name>
    <name evidence="1" type="ORF">STYLEM_8883</name>
</gene>
<dbReference type="OrthoDB" id="436841at2759"/>
<evidence type="ECO:0000313" key="1">
    <source>
        <dbReference type="EMBL" id="CDW79891.1"/>
    </source>
</evidence>
<keyword evidence="2" id="KW-1185">Reference proteome</keyword>
<proteinExistence type="predicted"/>
<accession>A0A078ADJ2</accession>
<dbReference type="InParanoid" id="A0A078ADJ2"/>
<protein>
    <submittedName>
        <fullName evidence="1">Uncharacterized protein</fullName>
    </submittedName>
</protein>
<evidence type="ECO:0000313" key="2">
    <source>
        <dbReference type="Proteomes" id="UP000039865"/>
    </source>
</evidence>
<name>A0A078ADJ2_STYLE</name>
<sequence>MKDMSQDFIDMKEAREESKRRLEQRFQNAYNSIDENKQFTISQMEMVHETLNNFQTSFLNELDELGRNLKNQINEEGAFVRAQWDMLENMINKEREDRIRYHDDNLNPIRAQVKSIQDGLVKEKKTPNESTNMQNDIQDESINRQEKMQDLDDFLTQDTDLTTKFLETFEKNATGEADKFMDDLEREMNSRFDHQNHMLDNMSKFVGKFQETLKIFGKDV</sequence>
<dbReference type="Proteomes" id="UP000039865">
    <property type="component" value="Unassembled WGS sequence"/>
</dbReference>
<reference evidence="1 2" key="1">
    <citation type="submission" date="2014-06" db="EMBL/GenBank/DDBJ databases">
        <authorList>
            <person name="Swart Estienne"/>
        </authorList>
    </citation>
    <scope>NUCLEOTIDE SEQUENCE [LARGE SCALE GENOMIC DNA]</scope>
    <source>
        <strain evidence="1 2">130c</strain>
    </source>
</reference>